<reference evidence="2" key="1">
    <citation type="journal article" date="2019" name="Int. J. Syst. Evol. Microbiol.">
        <title>The Global Catalogue of Microorganisms (GCM) 10K type strain sequencing project: providing services to taxonomists for standard genome sequencing and annotation.</title>
        <authorList>
            <consortium name="The Broad Institute Genomics Platform"/>
            <consortium name="The Broad Institute Genome Sequencing Center for Infectious Disease"/>
            <person name="Wu L."/>
            <person name="Ma J."/>
        </authorList>
    </citation>
    <scope>NUCLEOTIDE SEQUENCE [LARGE SCALE GENOMIC DNA]</scope>
    <source>
        <strain evidence="2">JCM 17656</strain>
    </source>
</reference>
<gene>
    <name evidence="1" type="ORF">GCM10022295_90270</name>
</gene>
<keyword evidence="2" id="KW-1185">Reference proteome</keyword>
<proteinExistence type="predicted"/>
<dbReference type="Proteomes" id="UP001500707">
    <property type="component" value="Unassembled WGS sequence"/>
</dbReference>
<comment type="caution">
    <text evidence="1">The sequence shown here is derived from an EMBL/GenBank/DDBJ whole genome shotgun (WGS) entry which is preliminary data.</text>
</comment>
<evidence type="ECO:0000313" key="1">
    <source>
        <dbReference type="EMBL" id="GAA3594943.1"/>
    </source>
</evidence>
<sequence>MPITVHRHPPYRQPSRLKVLSWIEAARFTEQSGPAFGGRRADIHGHHAEWCGGHARLRHLARGLRLGALRWLDPELTHHLPRAARG</sequence>
<organism evidence="1 2">
    <name type="scientific">Streptomyces osmaniensis</name>
    <dbReference type="NCBI Taxonomy" id="593134"/>
    <lineage>
        <taxon>Bacteria</taxon>
        <taxon>Bacillati</taxon>
        <taxon>Actinomycetota</taxon>
        <taxon>Actinomycetes</taxon>
        <taxon>Kitasatosporales</taxon>
        <taxon>Streptomycetaceae</taxon>
        <taxon>Streptomyces</taxon>
    </lineage>
</organism>
<name>A0ABP6YZH2_9ACTN</name>
<accession>A0ABP6YZH2</accession>
<protein>
    <submittedName>
        <fullName evidence="1">Uncharacterized protein</fullName>
    </submittedName>
</protein>
<dbReference type="EMBL" id="BAABCE010000036">
    <property type="protein sequence ID" value="GAA3594943.1"/>
    <property type="molecule type" value="Genomic_DNA"/>
</dbReference>
<evidence type="ECO:0000313" key="2">
    <source>
        <dbReference type="Proteomes" id="UP001500707"/>
    </source>
</evidence>